<name>A0AAW1KCZ2_SAPOF</name>
<sequence length="277" mass="31226">MYHPLIALYKWYYICLPISYHFSLSIYFNYTGYLLSFSNLFITSSFSAFYLNLFWRGWELGHTEYYCMAGGGSGSGSGSGSATVHSLPPPRPKSPPDLYGRRKEIARLQLLERERGHLEEELKFVEGLQPASRSCKEIVDYVSANSDPIIPINKKIRKSCRLRKWLCGSSCANRSWCCCCTGCSIKIKVPDCCCCSFKECCSCMRCSLPKCRCWCNPCFCCCTKNACCCSFKSIPCSNCCRCNCKCSCPKCPSCSDLCGCFGCLRNCCCRNFCCFCC</sequence>
<protein>
    <recommendedName>
        <fullName evidence="4">G protein gamma domain-containing protein</fullName>
    </recommendedName>
</protein>
<evidence type="ECO:0000313" key="6">
    <source>
        <dbReference type="Proteomes" id="UP001443914"/>
    </source>
</evidence>
<reference evidence="5" key="1">
    <citation type="submission" date="2024-03" db="EMBL/GenBank/DDBJ databases">
        <title>WGS assembly of Saponaria officinalis var. Norfolk2.</title>
        <authorList>
            <person name="Jenkins J."/>
            <person name="Shu S."/>
            <person name="Grimwood J."/>
            <person name="Barry K."/>
            <person name="Goodstein D."/>
            <person name="Schmutz J."/>
            <person name="Leebens-Mack J."/>
            <person name="Osbourn A."/>
        </authorList>
    </citation>
    <scope>NUCLEOTIDE SEQUENCE [LARGE SCALE GENOMIC DNA]</scope>
    <source>
        <strain evidence="5">JIC</strain>
    </source>
</reference>
<evidence type="ECO:0000256" key="2">
    <source>
        <dbReference type="SAM" id="MobiDB-lite"/>
    </source>
</evidence>
<comment type="caution">
    <text evidence="5">The sequence shown here is derived from an EMBL/GenBank/DDBJ whole genome shotgun (WGS) entry which is preliminary data.</text>
</comment>
<dbReference type="AlphaFoldDB" id="A0AAW1KCZ2"/>
<feature type="region of interest" description="Disordered" evidence="2">
    <location>
        <begin position="78"/>
        <end position="97"/>
    </location>
</feature>
<accession>A0AAW1KCZ2</accession>
<keyword evidence="3" id="KW-1133">Transmembrane helix</keyword>
<dbReference type="InterPro" id="IPR015898">
    <property type="entry name" value="G-protein_gamma-like_dom"/>
</dbReference>
<keyword evidence="3" id="KW-0812">Transmembrane</keyword>
<dbReference type="InterPro" id="IPR055305">
    <property type="entry name" value="GG3-like"/>
</dbReference>
<proteinExistence type="predicted"/>
<dbReference type="EMBL" id="JBDFQZ010000006">
    <property type="protein sequence ID" value="KAK9715648.1"/>
    <property type="molecule type" value="Genomic_DNA"/>
</dbReference>
<dbReference type="PANTHER" id="PTHR32378">
    <property type="entry name" value="GUANINE NUCLEOTIDE-BINDING PROTEIN SUBUNIT GAMMA 3"/>
    <property type="match status" value="1"/>
</dbReference>
<dbReference type="SMART" id="SM01224">
    <property type="entry name" value="G_gamma"/>
    <property type="match status" value="1"/>
</dbReference>
<feature type="coiled-coil region" evidence="1">
    <location>
        <begin position="101"/>
        <end position="128"/>
    </location>
</feature>
<evidence type="ECO:0000256" key="3">
    <source>
        <dbReference type="SAM" id="Phobius"/>
    </source>
</evidence>
<evidence type="ECO:0000256" key="1">
    <source>
        <dbReference type="SAM" id="Coils"/>
    </source>
</evidence>
<dbReference type="Proteomes" id="UP001443914">
    <property type="component" value="Unassembled WGS sequence"/>
</dbReference>
<keyword evidence="3" id="KW-0472">Membrane</keyword>
<dbReference type="PANTHER" id="PTHR32378:SF10">
    <property type="entry name" value="GUANINE NUCLEOTIDE-BINDING PROTEIN SUBUNIT GAMMA 3"/>
    <property type="match status" value="1"/>
</dbReference>
<feature type="domain" description="G protein gamma" evidence="4">
    <location>
        <begin position="104"/>
        <end position="174"/>
    </location>
</feature>
<evidence type="ECO:0000259" key="4">
    <source>
        <dbReference type="SMART" id="SM01224"/>
    </source>
</evidence>
<organism evidence="5 6">
    <name type="scientific">Saponaria officinalis</name>
    <name type="common">Common soapwort</name>
    <name type="synonym">Lychnis saponaria</name>
    <dbReference type="NCBI Taxonomy" id="3572"/>
    <lineage>
        <taxon>Eukaryota</taxon>
        <taxon>Viridiplantae</taxon>
        <taxon>Streptophyta</taxon>
        <taxon>Embryophyta</taxon>
        <taxon>Tracheophyta</taxon>
        <taxon>Spermatophyta</taxon>
        <taxon>Magnoliopsida</taxon>
        <taxon>eudicotyledons</taxon>
        <taxon>Gunneridae</taxon>
        <taxon>Pentapetalae</taxon>
        <taxon>Caryophyllales</taxon>
        <taxon>Caryophyllaceae</taxon>
        <taxon>Caryophylleae</taxon>
        <taxon>Saponaria</taxon>
    </lineage>
</organism>
<gene>
    <name evidence="5" type="ORF">RND81_06G179400</name>
</gene>
<feature type="transmembrane region" description="Helical" evidence="3">
    <location>
        <begin position="12"/>
        <end position="30"/>
    </location>
</feature>
<evidence type="ECO:0000313" key="5">
    <source>
        <dbReference type="EMBL" id="KAK9715648.1"/>
    </source>
</evidence>
<keyword evidence="6" id="KW-1185">Reference proteome</keyword>
<keyword evidence="1" id="KW-0175">Coiled coil</keyword>